<dbReference type="InterPro" id="IPR013762">
    <property type="entry name" value="Integrase-like_cat_sf"/>
</dbReference>
<evidence type="ECO:0000256" key="4">
    <source>
        <dbReference type="ARBA" id="ARBA00023172"/>
    </source>
</evidence>
<dbReference type="SUPFAM" id="SSF56349">
    <property type="entry name" value="DNA breaking-rejoining enzymes"/>
    <property type="match status" value="1"/>
</dbReference>
<protein>
    <submittedName>
        <fullName evidence="6">Tyrosine recombinase XerC</fullName>
    </submittedName>
</protein>
<dbReference type="GO" id="GO:0006310">
    <property type="term" value="P:DNA recombination"/>
    <property type="evidence" value="ECO:0007669"/>
    <property type="project" value="UniProtKB-KW"/>
</dbReference>
<evidence type="ECO:0000313" key="6">
    <source>
        <dbReference type="EMBL" id="VTZ88223.1"/>
    </source>
</evidence>
<dbReference type="PANTHER" id="PTHR30349:SF64">
    <property type="entry name" value="PROPHAGE INTEGRASE INTD-RELATED"/>
    <property type="match status" value="1"/>
</dbReference>
<dbReference type="GO" id="GO:0015074">
    <property type="term" value="P:DNA integration"/>
    <property type="evidence" value="ECO:0007669"/>
    <property type="project" value="UniProtKB-KW"/>
</dbReference>
<keyword evidence="4" id="KW-0233">DNA recombination</keyword>
<name>A0A508YFQ6_LIMMU</name>
<dbReference type="Pfam" id="PF14659">
    <property type="entry name" value="Phage_int_SAM_3"/>
    <property type="match status" value="1"/>
</dbReference>
<evidence type="ECO:0000313" key="7">
    <source>
        <dbReference type="Proteomes" id="UP000365705"/>
    </source>
</evidence>
<dbReference type="PROSITE" id="PS51898">
    <property type="entry name" value="TYR_RECOMBINASE"/>
    <property type="match status" value="1"/>
</dbReference>
<dbReference type="InterPro" id="IPR010998">
    <property type="entry name" value="Integrase_recombinase_N"/>
</dbReference>
<dbReference type="GO" id="GO:0003677">
    <property type="term" value="F:DNA binding"/>
    <property type="evidence" value="ECO:0007669"/>
    <property type="project" value="UniProtKB-KW"/>
</dbReference>
<dbReference type="InterPro" id="IPR004107">
    <property type="entry name" value="Integrase_SAM-like_N"/>
</dbReference>
<dbReference type="CDD" id="cd01189">
    <property type="entry name" value="INT_ICEBs1_C_like"/>
    <property type="match status" value="1"/>
</dbReference>
<keyword evidence="2" id="KW-0229">DNA integration</keyword>
<evidence type="ECO:0000256" key="2">
    <source>
        <dbReference type="ARBA" id="ARBA00022908"/>
    </source>
</evidence>
<dbReference type="InterPro" id="IPR050090">
    <property type="entry name" value="Tyrosine_recombinase_XerCD"/>
</dbReference>
<feature type="domain" description="Tyr recombinase" evidence="5">
    <location>
        <begin position="164"/>
        <end position="370"/>
    </location>
</feature>
<dbReference type="InterPro" id="IPR002104">
    <property type="entry name" value="Integrase_catalytic"/>
</dbReference>
<evidence type="ECO:0000259" key="5">
    <source>
        <dbReference type="PROSITE" id="PS51898"/>
    </source>
</evidence>
<sequence>MAFYQKYQLKNGQIKWLVMYRDSLGKQHKKKGFRTKKEAQLYAANIKVERAKGREVTQKLTYQEVYEQFFIAPYTASHEESTVVKVKQDFQNYILPSFGDKLIAKITTADCQKAVLKWSKHRKNVAKLGQYAAMIFREALTQRLTYDNPMAAGLIKYPRTQPNHRPKGFTKSEFQIFVKALQNEYQEQLPRAFTFLWLLAFTGCRKQEISALEWEDVNLDKGYIYIHQAVKRDLQNHLMIGKTKNHSSVRYVPIDNKTIAILKTWQHRQHLENAVLGLPNNHRQLLFTNNKGGFLTPSMPGKWLIQLEKTYDLPHVTPHGLRHTYGTLLLEAGTPITDVSKLLGHSSISTTMQVYIDLHPVTNHKAANTLATLAQN</sequence>
<dbReference type="Pfam" id="PF00589">
    <property type="entry name" value="Phage_integrase"/>
    <property type="match status" value="1"/>
</dbReference>
<dbReference type="InterPro" id="IPR028259">
    <property type="entry name" value="AP2-like_int_N"/>
</dbReference>
<dbReference type="EMBL" id="CABFNH010000002">
    <property type="protein sequence ID" value="VTZ88223.1"/>
    <property type="molecule type" value="Genomic_DNA"/>
</dbReference>
<proteinExistence type="inferred from homology"/>
<dbReference type="InterPro" id="IPR011010">
    <property type="entry name" value="DNA_brk_join_enz"/>
</dbReference>
<organism evidence="6 7">
    <name type="scientific">Limosilactobacillus mucosae</name>
    <name type="common">Lactobacillus mucosae</name>
    <dbReference type="NCBI Taxonomy" id="97478"/>
    <lineage>
        <taxon>Bacteria</taxon>
        <taxon>Bacillati</taxon>
        <taxon>Bacillota</taxon>
        <taxon>Bacilli</taxon>
        <taxon>Lactobacillales</taxon>
        <taxon>Lactobacillaceae</taxon>
        <taxon>Limosilactobacillus</taxon>
    </lineage>
</organism>
<comment type="similarity">
    <text evidence="1">Belongs to the 'phage' integrase family.</text>
</comment>
<gene>
    <name evidence="6" type="primary">xerC_1</name>
    <name evidence="6" type="ORF">LMUP508_00167</name>
</gene>
<dbReference type="PANTHER" id="PTHR30349">
    <property type="entry name" value="PHAGE INTEGRASE-RELATED"/>
    <property type="match status" value="1"/>
</dbReference>
<dbReference type="Gene3D" id="1.10.443.10">
    <property type="entry name" value="Intergrase catalytic core"/>
    <property type="match status" value="1"/>
</dbReference>
<dbReference type="RefSeq" id="WP_048345451.1">
    <property type="nucleotide sequence ID" value="NZ_CABFNH010000002.1"/>
</dbReference>
<reference evidence="6 7" key="1">
    <citation type="submission" date="2019-06" db="EMBL/GenBank/DDBJ databases">
        <authorList>
            <person name="Rodrigo-Torres L."/>
            <person name="Arahal R. D."/>
            <person name="Lucena T."/>
        </authorList>
    </citation>
    <scope>NUCLEOTIDE SEQUENCE [LARGE SCALE GENOMIC DNA]</scope>
    <source>
        <strain evidence="6 7">INIA P508</strain>
    </source>
</reference>
<dbReference type="Gene3D" id="1.10.150.130">
    <property type="match status" value="1"/>
</dbReference>
<evidence type="ECO:0000256" key="1">
    <source>
        <dbReference type="ARBA" id="ARBA00008857"/>
    </source>
</evidence>
<dbReference type="Proteomes" id="UP000365705">
    <property type="component" value="Unassembled WGS sequence"/>
</dbReference>
<accession>A0A508YFQ6</accession>
<dbReference type="Pfam" id="PF14657">
    <property type="entry name" value="Arm-DNA-bind_4"/>
    <property type="match status" value="1"/>
</dbReference>
<dbReference type="AlphaFoldDB" id="A0A508YFQ6"/>
<evidence type="ECO:0000256" key="3">
    <source>
        <dbReference type="ARBA" id="ARBA00023125"/>
    </source>
</evidence>
<keyword evidence="3" id="KW-0238">DNA-binding</keyword>